<dbReference type="Proteomes" id="UP000018208">
    <property type="component" value="Unassembled WGS sequence"/>
</dbReference>
<dbReference type="RefSeq" id="XP_067760210.1">
    <property type="nucleotide sequence ID" value="XM_067912153.1"/>
</dbReference>
<dbReference type="KEGG" id="ssao:94302405"/>
<gene>
    <name evidence="1" type="ORF">SS50377_28382</name>
</gene>
<dbReference type="GeneID" id="94302405"/>
<evidence type="ECO:0000313" key="1">
    <source>
        <dbReference type="EMBL" id="KAH0569437.1"/>
    </source>
</evidence>
<organism evidence="1 2">
    <name type="scientific">Spironucleus salmonicida</name>
    <dbReference type="NCBI Taxonomy" id="348837"/>
    <lineage>
        <taxon>Eukaryota</taxon>
        <taxon>Metamonada</taxon>
        <taxon>Diplomonadida</taxon>
        <taxon>Hexamitidae</taxon>
        <taxon>Hexamitinae</taxon>
        <taxon>Spironucleus</taxon>
    </lineage>
</organism>
<evidence type="ECO:0000313" key="2">
    <source>
        <dbReference type="Proteomes" id="UP000018208"/>
    </source>
</evidence>
<dbReference type="EMBL" id="AUWU02000009">
    <property type="protein sequence ID" value="KAH0569437.1"/>
    <property type="molecule type" value="Genomic_DNA"/>
</dbReference>
<keyword evidence="2" id="KW-1185">Reference proteome</keyword>
<comment type="caution">
    <text evidence="1">The sequence shown here is derived from an EMBL/GenBank/DDBJ whole genome shotgun (WGS) entry which is preliminary data.</text>
</comment>
<dbReference type="AlphaFoldDB" id="A0A9P8RUH1"/>
<protein>
    <submittedName>
        <fullName evidence="1">Uncharacterized protein</fullName>
    </submittedName>
</protein>
<name>A0A9P8RUH1_9EUKA</name>
<accession>A0A9P8RUH1</accession>
<reference evidence="1 2" key="1">
    <citation type="journal article" date="2014" name="PLoS Genet.">
        <title>The Genome of Spironucleus salmonicida Highlights a Fish Pathogen Adapted to Fluctuating Environments.</title>
        <authorList>
            <person name="Xu F."/>
            <person name="Jerlstrom-Hultqvist J."/>
            <person name="Einarsson E."/>
            <person name="Astvaldsson A."/>
            <person name="Svard S.G."/>
            <person name="Andersson J.O."/>
        </authorList>
    </citation>
    <scope>NUCLEOTIDE SEQUENCE [LARGE SCALE GENOMIC DNA]</scope>
    <source>
        <strain evidence="1 2">ATCC 50377</strain>
    </source>
</reference>
<sequence>MDLLANLPKTPPQNSMNLFSQYYKQKGAELKLPKLQRQLSKEKLNSSKFINQNIKQFVPPVVKKTPLEVQKEIYQQSLFCCSARQKKLEEEDLKFFKFSEKIQDNMIQSTKLMGKLDTYVFCGYVNMPE</sequence>
<proteinExistence type="predicted"/>